<dbReference type="GO" id="GO:0043709">
    <property type="term" value="P:cell adhesion involved in single-species biofilm formation"/>
    <property type="evidence" value="ECO:0007669"/>
    <property type="project" value="TreeGrafter"/>
</dbReference>
<dbReference type="Pfam" id="PF00990">
    <property type="entry name" value="GGDEF"/>
    <property type="match status" value="1"/>
</dbReference>
<dbReference type="Proteomes" id="UP000321723">
    <property type="component" value="Unassembled WGS sequence"/>
</dbReference>
<feature type="domain" description="GGDEF" evidence="2">
    <location>
        <begin position="202"/>
        <end position="321"/>
    </location>
</feature>
<keyword evidence="1" id="KW-1133">Transmembrane helix</keyword>
<comment type="caution">
    <text evidence="3">The sequence shown here is derived from an EMBL/GenBank/DDBJ whole genome shotgun (WGS) entry which is preliminary data.</text>
</comment>
<reference evidence="3 4" key="1">
    <citation type="submission" date="2019-07" db="EMBL/GenBank/DDBJ databases">
        <title>Whole genome shotgun sequence of Cellulomonas hominis NBRC 16055.</title>
        <authorList>
            <person name="Hosoyama A."/>
            <person name="Uohara A."/>
            <person name="Ohji S."/>
            <person name="Ichikawa N."/>
        </authorList>
    </citation>
    <scope>NUCLEOTIDE SEQUENCE [LARGE SCALE GENOMIC DNA]</scope>
    <source>
        <strain evidence="3 4">NBRC 16055</strain>
    </source>
</reference>
<dbReference type="InterPro" id="IPR043128">
    <property type="entry name" value="Rev_trsase/Diguanyl_cyclase"/>
</dbReference>
<keyword evidence="1" id="KW-0472">Membrane</keyword>
<dbReference type="CDD" id="cd01949">
    <property type="entry name" value="GGDEF"/>
    <property type="match status" value="1"/>
</dbReference>
<dbReference type="InterPro" id="IPR000160">
    <property type="entry name" value="GGDEF_dom"/>
</dbReference>
<dbReference type="InterPro" id="IPR050469">
    <property type="entry name" value="Diguanylate_Cyclase"/>
</dbReference>
<protein>
    <recommendedName>
        <fullName evidence="2">GGDEF domain-containing protein</fullName>
    </recommendedName>
</protein>
<evidence type="ECO:0000259" key="2">
    <source>
        <dbReference type="PROSITE" id="PS50887"/>
    </source>
</evidence>
<organism evidence="3 4">
    <name type="scientific">Cellulomonas hominis</name>
    <dbReference type="NCBI Taxonomy" id="156981"/>
    <lineage>
        <taxon>Bacteria</taxon>
        <taxon>Bacillati</taxon>
        <taxon>Actinomycetota</taxon>
        <taxon>Actinomycetes</taxon>
        <taxon>Micrococcales</taxon>
        <taxon>Cellulomonadaceae</taxon>
        <taxon>Cellulomonas</taxon>
    </lineage>
</organism>
<dbReference type="SMART" id="SM00267">
    <property type="entry name" value="GGDEF"/>
    <property type="match status" value="1"/>
</dbReference>
<dbReference type="NCBIfam" id="TIGR00254">
    <property type="entry name" value="GGDEF"/>
    <property type="match status" value="1"/>
</dbReference>
<proteinExistence type="predicted"/>
<keyword evidence="1" id="KW-0812">Transmembrane</keyword>
<evidence type="ECO:0000256" key="1">
    <source>
        <dbReference type="SAM" id="Phobius"/>
    </source>
</evidence>
<feature type="transmembrane region" description="Helical" evidence="1">
    <location>
        <begin position="21"/>
        <end position="40"/>
    </location>
</feature>
<dbReference type="GO" id="GO:1902201">
    <property type="term" value="P:negative regulation of bacterial-type flagellum-dependent cell motility"/>
    <property type="evidence" value="ECO:0007669"/>
    <property type="project" value="TreeGrafter"/>
</dbReference>
<feature type="transmembrane region" description="Helical" evidence="1">
    <location>
        <begin position="122"/>
        <end position="141"/>
    </location>
</feature>
<dbReference type="PROSITE" id="PS50887">
    <property type="entry name" value="GGDEF"/>
    <property type="match status" value="1"/>
</dbReference>
<dbReference type="GO" id="GO:0005886">
    <property type="term" value="C:plasma membrane"/>
    <property type="evidence" value="ECO:0007669"/>
    <property type="project" value="TreeGrafter"/>
</dbReference>
<evidence type="ECO:0000313" key="3">
    <source>
        <dbReference type="EMBL" id="GEL47562.1"/>
    </source>
</evidence>
<sequence>MSPRTRPPRGGARLFLTGTHTAVVLGLCALLCAAGAIWPPSPRTEVAVWGAASLVLALVAAGSVLARHHPRTPLAGAVLGVAVGAVLVARCQTEAGVVTTSLGLVMAGQAAPLLGGKRSVRSLLVLVLVALPLAMAASPVPFSPVRWLVLALMTVVTSWLVKHLLDALRVLATTDDLTGVLTRAAFDARAATLLHRAAVSGRPASVVCLDVDDFKEVNDTHGHQAGDEVLVRLVEGWRGALERDDLIGRMGGDEFAVVLAGRTAEGAEEWALRASGLRAPADPTWSHGVAQARRDEPVRDALARADAALYARKNGRADAGH</sequence>
<name>A0A511FEE6_9CELL</name>
<feature type="transmembrane region" description="Helical" evidence="1">
    <location>
        <begin position="95"/>
        <end position="115"/>
    </location>
</feature>
<dbReference type="InterPro" id="IPR029787">
    <property type="entry name" value="Nucleotide_cyclase"/>
</dbReference>
<feature type="transmembrane region" description="Helical" evidence="1">
    <location>
        <begin position="73"/>
        <end position="89"/>
    </location>
</feature>
<gene>
    <name evidence="3" type="ORF">CHO01_26780</name>
</gene>
<keyword evidence="4" id="KW-1185">Reference proteome</keyword>
<dbReference type="GO" id="GO:0052621">
    <property type="term" value="F:diguanylate cyclase activity"/>
    <property type="evidence" value="ECO:0007669"/>
    <property type="project" value="TreeGrafter"/>
</dbReference>
<dbReference type="SUPFAM" id="SSF55073">
    <property type="entry name" value="Nucleotide cyclase"/>
    <property type="match status" value="1"/>
</dbReference>
<dbReference type="AlphaFoldDB" id="A0A511FEE6"/>
<dbReference type="EMBL" id="BJVQ01000041">
    <property type="protein sequence ID" value="GEL47562.1"/>
    <property type="molecule type" value="Genomic_DNA"/>
</dbReference>
<dbReference type="PANTHER" id="PTHR45138">
    <property type="entry name" value="REGULATORY COMPONENTS OF SENSORY TRANSDUCTION SYSTEM"/>
    <property type="match status" value="1"/>
</dbReference>
<dbReference type="Gene3D" id="3.30.70.270">
    <property type="match status" value="1"/>
</dbReference>
<evidence type="ECO:0000313" key="4">
    <source>
        <dbReference type="Proteomes" id="UP000321723"/>
    </source>
</evidence>
<dbReference type="PANTHER" id="PTHR45138:SF9">
    <property type="entry name" value="DIGUANYLATE CYCLASE DGCM-RELATED"/>
    <property type="match status" value="1"/>
</dbReference>
<feature type="transmembrane region" description="Helical" evidence="1">
    <location>
        <begin position="46"/>
        <end position="66"/>
    </location>
</feature>
<accession>A0A511FEE6</accession>